<dbReference type="PANTHER" id="PTHR39441">
    <property type="entry name" value="DUF2252 DOMAIN-CONTAINING PROTEIN"/>
    <property type="match status" value="1"/>
</dbReference>
<reference evidence="2" key="1">
    <citation type="submission" date="2017-06" db="EMBL/GenBank/DDBJ databases">
        <title>Whole genome sequence of Laribacter hongkongensis LHGZ1.</title>
        <authorList>
            <person name="Chen D."/>
            <person name="Wu H."/>
            <person name="Chen J."/>
        </authorList>
    </citation>
    <scope>NUCLEOTIDE SEQUENCE [LARGE SCALE GENOMIC DNA]</scope>
    <source>
        <strain evidence="2">LHGZ1</strain>
    </source>
</reference>
<protein>
    <submittedName>
        <fullName evidence="1">DUF2252 domain containing protein</fullName>
    </submittedName>
</protein>
<accession>A0A248LPB2</accession>
<proteinExistence type="predicted"/>
<dbReference type="PANTHER" id="PTHR39441:SF1">
    <property type="entry name" value="DUF2252 DOMAIN-CONTAINING PROTEIN"/>
    <property type="match status" value="1"/>
</dbReference>
<dbReference type="EMBL" id="CP022115">
    <property type="protein sequence ID" value="ASJ26264.1"/>
    <property type="molecule type" value="Genomic_DNA"/>
</dbReference>
<dbReference type="Proteomes" id="UP000197424">
    <property type="component" value="Chromosome"/>
</dbReference>
<dbReference type="OrthoDB" id="1491115at2"/>
<name>A0A248LPB2_9NEIS</name>
<dbReference type="RefSeq" id="WP_088861804.1">
    <property type="nucleotide sequence ID" value="NZ_CP022115.1"/>
</dbReference>
<dbReference type="Pfam" id="PF10009">
    <property type="entry name" value="DUF2252"/>
    <property type="match status" value="1"/>
</dbReference>
<dbReference type="InterPro" id="IPR018721">
    <property type="entry name" value="DUF2252"/>
</dbReference>
<gene>
    <name evidence="1" type="ORF">LHGZ1_3433</name>
</gene>
<evidence type="ECO:0000313" key="1">
    <source>
        <dbReference type="EMBL" id="ASJ26264.1"/>
    </source>
</evidence>
<evidence type="ECO:0000313" key="2">
    <source>
        <dbReference type="Proteomes" id="UP000197424"/>
    </source>
</evidence>
<dbReference type="AlphaFoldDB" id="A0A248LPB2"/>
<organism evidence="1 2">
    <name type="scientific">Laribacter hongkongensis</name>
    <dbReference type="NCBI Taxonomy" id="168471"/>
    <lineage>
        <taxon>Bacteria</taxon>
        <taxon>Pseudomonadati</taxon>
        <taxon>Pseudomonadota</taxon>
        <taxon>Betaproteobacteria</taxon>
        <taxon>Neisseriales</taxon>
        <taxon>Aquaspirillaceae</taxon>
        <taxon>Laribacter</taxon>
    </lineage>
</organism>
<sequence>MPLPDQPHLRYEALYAEGKARRSSTPRSAHAELPARGNRNPLALLEQSSLGRVPALVPLRYRRMLASPFAYFRGAALVQADDLAAGPGSGITVQAGGDTHLMNFGLFASPERNLVFDINDFDETHPAPWEWDLKRLLVSAALAAREQGAPPAVVRDMVAAGARQYQASIGRAARMGTLEVWYDKVTADNLERAAGDDPLLKQQLGRLVRQAFNRTHDRLLPKITHAGEGRLRLRDMPPTLFHVHGAGSLLPDDDSWLASGDWDALVRPMLAEYLETLVSDRRALISRFRTVDLAFKVVGVGSVGTRCLVLLLQDDFDQPLFLQLKEARPSVLEAYTDRSPHAHEGARVVAGQRLMQAVSDPFIGWTTGPAGRHFYIRQLRDMKAAVHLELLGPGCLTAYVRLCARVLARAHAKGSGRAAEIAGYIGRGTSLAEAMTRHALGYADLVEADFAEFREAVQSGRLPADVPALDGQVVPPAL</sequence>